<dbReference type="InterPro" id="IPR029058">
    <property type="entry name" value="AB_hydrolase_fold"/>
</dbReference>
<dbReference type="Pfam" id="PF00975">
    <property type="entry name" value="Thioesterase"/>
    <property type="match status" value="1"/>
</dbReference>
<feature type="domain" description="Carrier" evidence="6">
    <location>
        <begin position="1659"/>
        <end position="1733"/>
    </location>
</feature>
<proteinExistence type="predicted"/>
<feature type="compositionally biased region" description="Polar residues" evidence="5">
    <location>
        <begin position="1606"/>
        <end position="1616"/>
    </location>
</feature>
<evidence type="ECO:0000259" key="7">
    <source>
        <dbReference type="PROSITE" id="PS52004"/>
    </source>
</evidence>
<dbReference type="VEuPathDB" id="FungiDB:A9K55_000483"/>
<dbReference type="Pfam" id="PF02801">
    <property type="entry name" value="Ketoacyl-synt_C"/>
    <property type="match status" value="1"/>
</dbReference>
<dbReference type="SMART" id="SM00823">
    <property type="entry name" value="PKS_PP"/>
    <property type="match status" value="2"/>
</dbReference>
<feature type="active site" description="Proton donor; for dehydratase activity" evidence="4">
    <location>
        <position position="1512"/>
    </location>
</feature>
<evidence type="ECO:0000256" key="4">
    <source>
        <dbReference type="PROSITE-ProRule" id="PRU01363"/>
    </source>
</evidence>
<dbReference type="InterPro" id="IPR042104">
    <property type="entry name" value="PKS_dehydratase_sf"/>
</dbReference>
<evidence type="ECO:0000259" key="8">
    <source>
        <dbReference type="PROSITE" id="PS52019"/>
    </source>
</evidence>
<evidence type="ECO:0000256" key="3">
    <source>
        <dbReference type="ARBA" id="ARBA00022679"/>
    </source>
</evidence>
<evidence type="ECO:0000259" key="6">
    <source>
        <dbReference type="PROSITE" id="PS50075"/>
    </source>
</evidence>
<dbReference type="SUPFAM" id="SSF55048">
    <property type="entry name" value="Probable ACP-binding domain of malonyl-CoA ACP transacylase"/>
    <property type="match status" value="1"/>
</dbReference>
<dbReference type="SUPFAM" id="SSF47336">
    <property type="entry name" value="ACP-like"/>
    <property type="match status" value="3"/>
</dbReference>
<dbReference type="GO" id="GO:0031177">
    <property type="term" value="F:phosphopantetheine binding"/>
    <property type="evidence" value="ECO:0007669"/>
    <property type="project" value="InterPro"/>
</dbReference>
<dbReference type="Pfam" id="PF14765">
    <property type="entry name" value="PS-DH"/>
    <property type="match status" value="1"/>
</dbReference>
<evidence type="ECO:0000256" key="2">
    <source>
        <dbReference type="ARBA" id="ARBA00022553"/>
    </source>
</evidence>
<feature type="domain" description="Ketosynthase family 3 (KS3)" evidence="7">
    <location>
        <begin position="364"/>
        <end position="798"/>
    </location>
</feature>
<protein>
    <submittedName>
        <fullName evidence="9">Polyketide synthase</fullName>
    </submittedName>
</protein>
<dbReference type="PROSITE" id="PS00606">
    <property type="entry name" value="KS3_1"/>
    <property type="match status" value="1"/>
</dbReference>
<dbReference type="GO" id="GO:0044550">
    <property type="term" value="P:secondary metabolite biosynthetic process"/>
    <property type="evidence" value="ECO:0007669"/>
    <property type="project" value="TreeGrafter"/>
</dbReference>
<dbReference type="SUPFAM" id="SSF53901">
    <property type="entry name" value="Thiolase-like"/>
    <property type="match status" value="1"/>
</dbReference>
<dbReference type="EMBL" id="CP023327">
    <property type="protein sequence ID" value="ATY66871.1"/>
    <property type="molecule type" value="Genomic_DNA"/>
</dbReference>
<dbReference type="InterPro" id="IPR036736">
    <property type="entry name" value="ACP-like_sf"/>
</dbReference>
<keyword evidence="1" id="KW-0596">Phosphopantetheine</keyword>
<feature type="compositionally biased region" description="Polar residues" evidence="5">
    <location>
        <begin position="2010"/>
        <end position="2025"/>
    </location>
</feature>
<dbReference type="PROSITE" id="PS00012">
    <property type="entry name" value="PHOSPHOPANTETHEINE"/>
    <property type="match status" value="1"/>
</dbReference>
<dbReference type="InterPro" id="IPR014031">
    <property type="entry name" value="Ketoacyl_synth_C"/>
</dbReference>
<dbReference type="InterPro" id="IPR016039">
    <property type="entry name" value="Thiolase-like"/>
</dbReference>
<dbReference type="Gene3D" id="3.40.50.1820">
    <property type="entry name" value="alpha/beta hydrolase"/>
    <property type="match status" value="1"/>
</dbReference>
<accession>A0A2H4SUS8</accession>
<dbReference type="Pfam" id="PF00109">
    <property type="entry name" value="ketoacyl-synt"/>
    <property type="match status" value="1"/>
</dbReference>
<feature type="domain" description="Carrier" evidence="6">
    <location>
        <begin position="1930"/>
        <end position="2005"/>
    </location>
</feature>
<dbReference type="SUPFAM" id="SSF53474">
    <property type="entry name" value="alpha/beta-Hydrolases"/>
    <property type="match status" value="1"/>
</dbReference>
<dbReference type="SMART" id="SM00827">
    <property type="entry name" value="PKS_AT"/>
    <property type="match status" value="1"/>
</dbReference>
<dbReference type="GO" id="GO:0004312">
    <property type="term" value="F:fatty acid synthase activity"/>
    <property type="evidence" value="ECO:0007669"/>
    <property type="project" value="TreeGrafter"/>
</dbReference>
<feature type="domain" description="PKS/mFAS DH" evidence="8">
    <location>
        <begin position="1293"/>
        <end position="1599"/>
    </location>
</feature>
<dbReference type="GO" id="GO:0004315">
    <property type="term" value="F:3-oxoacyl-[acyl-carrier-protein] synthase activity"/>
    <property type="evidence" value="ECO:0007669"/>
    <property type="project" value="InterPro"/>
</dbReference>
<dbReference type="NCBIfam" id="TIGR04532">
    <property type="entry name" value="PT_fungal_PKS"/>
    <property type="match status" value="1"/>
</dbReference>
<dbReference type="Gene3D" id="3.40.366.10">
    <property type="entry name" value="Malonyl-Coenzyme A Acyl Carrier Protein, domain 2"/>
    <property type="match status" value="1"/>
</dbReference>
<evidence type="ECO:0000313" key="9">
    <source>
        <dbReference type="EMBL" id="ATY66871.1"/>
    </source>
</evidence>
<keyword evidence="3" id="KW-0808">Transferase</keyword>
<dbReference type="SMART" id="SM00825">
    <property type="entry name" value="PKS_KS"/>
    <property type="match status" value="1"/>
</dbReference>
<evidence type="ECO:0000256" key="1">
    <source>
        <dbReference type="ARBA" id="ARBA00022450"/>
    </source>
</evidence>
<dbReference type="Proteomes" id="UP000323067">
    <property type="component" value="Chromosome ii"/>
</dbReference>
<dbReference type="PANTHER" id="PTHR43775:SF40">
    <property type="entry name" value="NORSOLORINIC ACID SYNTHASE STCA"/>
    <property type="match status" value="1"/>
</dbReference>
<reference evidence="9 10" key="1">
    <citation type="journal article" date="2017" name="BMC Genomics">
        <title>Chromosome level assembly and secondary metabolite potential of the parasitic fungus Cordyceps militaris.</title>
        <authorList>
            <person name="Kramer G.J."/>
            <person name="Nodwell J.R."/>
        </authorList>
    </citation>
    <scope>NUCLEOTIDE SEQUENCE [LARGE SCALE GENOMIC DNA]</scope>
    <source>
        <strain evidence="9 10">ATCC 34164</strain>
    </source>
</reference>
<dbReference type="InterPro" id="IPR001227">
    <property type="entry name" value="Ac_transferase_dom_sf"/>
</dbReference>
<dbReference type="InterPro" id="IPR001031">
    <property type="entry name" value="Thioesterase"/>
</dbReference>
<gene>
    <name evidence="9" type="ORF">A9K55_000483</name>
</gene>
<dbReference type="CDD" id="cd00833">
    <property type="entry name" value="PKS"/>
    <property type="match status" value="1"/>
</dbReference>
<dbReference type="InterPro" id="IPR030918">
    <property type="entry name" value="PT_fungal_PKS"/>
</dbReference>
<dbReference type="InterPro" id="IPR006162">
    <property type="entry name" value="Ppantetheine_attach_site"/>
</dbReference>
<feature type="region of interest" description="Disordered" evidence="5">
    <location>
        <begin position="2010"/>
        <end position="2033"/>
    </location>
</feature>
<dbReference type="GO" id="GO:0006633">
    <property type="term" value="P:fatty acid biosynthetic process"/>
    <property type="evidence" value="ECO:0007669"/>
    <property type="project" value="InterPro"/>
</dbReference>
<evidence type="ECO:0000313" key="10">
    <source>
        <dbReference type="Proteomes" id="UP000323067"/>
    </source>
</evidence>
<feature type="compositionally biased region" description="Polar residues" evidence="5">
    <location>
        <begin position="1627"/>
        <end position="1642"/>
    </location>
</feature>
<dbReference type="Pfam" id="PF00698">
    <property type="entry name" value="Acyl_transf_1"/>
    <property type="match status" value="1"/>
</dbReference>
<dbReference type="Pfam" id="PF00550">
    <property type="entry name" value="PP-binding"/>
    <property type="match status" value="3"/>
</dbReference>
<dbReference type="InterPro" id="IPR016035">
    <property type="entry name" value="Acyl_Trfase/lysoPLipase"/>
</dbReference>
<dbReference type="InterPro" id="IPR032088">
    <property type="entry name" value="SAT"/>
</dbReference>
<dbReference type="InterPro" id="IPR020841">
    <property type="entry name" value="PKS_Beta-ketoAc_synthase_dom"/>
</dbReference>
<dbReference type="InterPro" id="IPR020806">
    <property type="entry name" value="PKS_PP-bd"/>
</dbReference>
<dbReference type="Gene3D" id="3.10.129.110">
    <property type="entry name" value="Polyketide synthase dehydratase"/>
    <property type="match status" value="1"/>
</dbReference>
<feature type="region of interest" description="C-terminal hotdog fold" evidence="4">
    <location>
        <begin position="1448"/>
        <end position="1599"/>
    </location>
</feature>
<dbReference type="PROSITE" id="PS50075">
    <property type="entry name" value="CARRIER"/>
    <property type="match status" value="3"/>
</dbReference>
<dbReference type="InterPro" id="IPR014030">
    <property type="entry name" value="Ketoacyl_synth_N"/>
</dbReference>
<evidence type="ECO:0000256" key="5">
    <source>
        <dbReference type="SAM" id="MobiDB-lite"/>
    </source>
</evidence>
<feature type="region of interest" description="Disordered" evidence="5">
    <location>
        <begin position="1606"/>
        <end position="1656"/>
    </location>
</feature>
<dbReference type="Pfam" id="PF16073">
    <property type="entry name" value="SAT"/>
    <property type="match status" value="1"/>
</dbReference>
<feature type="active site" description="Proton acceptor; for dehydratase activity" evidence="4">
    <location>
        <position position="1325"/>
    </location>
</feature>
<dbReference type="InterPro" id="IPR018201">
    <property type="entry name" value="Ketoacyl_synth_AS"/>
</dbReference>
<dbReference type="InterPro" id="IPR050091">
    <property type="entry name" value="PKS_NRPS_Biosynth_Enz"/>
</dbReference>
<feature type="domain" description="Carrier" evidence="6">
    <location>
        <begin position="1785"/>
        <end position="1863"/>
    </location>
</feature>
<dbReference type="PROSITE" id="PS52004">
    <property type="entry name" value="KS3_2"/>
    <property type="match status" value="1"/>
</dbReference>
<organism evidence="9 10">
    <name type="scientific">Cordyceps militaris</name>
    <name type="common">Caterpillar fungus</name>
    <name type="synonym">Clavaria militaris</name>
    <dbReference type="NCBI Taxonomy" id="73501"/>
    <lineage>
        <taxon>Eukaryota</taxon>
        <taxon>Fungi</taxon>
        <taxon>Dikarya</taxon>
        <taxon>Ascomycota</taxon>
        <taxon>Pezizomycotina</taxon>
        <taxon>Sordariomycetes</taxon>
        <taxon>Hypocreomycetidae</taxon>
        <taxon>Hypocreales</taxon>
        <taxon>Cordycipitaceae</taxon>
        <taxon>Cordyceps</taxon>
    </lineage>
</organism>
<feature type="region of interest" description="N-terminal hotdog fold" evidence="4">
    <location>
        <begin position="1293"/>
        <end position="1425"/>
    </location>
</feature>
<dbReference type="InterPro" id="IPR014043">
    <property type="entry name" value="Acyl_transferase_dom"/>
</dbReference>
<sequence>MSNSAYRVYLFGDQTYDFDYSFRQLLSYDNTLLKSFFNKAFAALRVELTQVPASAKDSTPKFSNFSDLLSRKRDGCLSPALEQAMRHSDGQIPYPTAQNSHILGLCTGALAAAAVSASSNLFNMVPHAVEAVIAALHCGLAASLIGKSLSGDCEYAESSWSLLLSGASPVTVQDLIDKFNGALPLALRVHIIAQVHDSVTVSGPPRSLSQLRLTDKFRTLVQVALPIRAPYHAAHLFGEEHVQEIMQHISQTSLLRLGFQPIPVVSCGSGQSDWSITLSAKLEAAVRDVLINPVVLNKAITRLAEFIQFTATSQVSIIPIGTSIGESVHGYLTQAEIGATVVLDVAAALTPSPSSPRLRGPMGRSKIAVVGMSGRFPGASDVNGLWDVLINKMDMCREVPGMRWNVETHFDPKGKEKNKSKVRYGCWIDNPDLFDARFFSISPREAPQIDPAQRMALLTAYEALESAGIVPGRTPSTREDRVGVFFGVTSNDWCEANSNQKIDTYFIPGANRAFIPGRINYCFKFSGPSYAVDTACSSSLSAIHIAFNSLLQGDIDMAIAGGTNVLTNPDMTCGLDRGHFLSNTGNCKTFDASADGYCRGEGVATVILKRLEDAIADNDPIMGIISGAYTNHSAEAESITRPHVGAQRDILNRVLSDSGTDPYDVGYVEMHGTGTQAGDLREMQSVCSVFAPNDRRHRRAANQPLHLGALKSNIGHGESVSGVSALIKVLLMMTKSTIPPHCGIKTQMNPGFPKDLRERNVFIDVEAASWERSGGIPRKAIINNFSAAGGNSTILVEDASDLPTIESSEAAMSRPTFPVAVTARSAKSLVANLKAILQYTQSRQPDLAQLSYTTTARRMHHAHRILVVGSSLKEVQNKLNDALSQEIGIMKALEPKKILFTFTGQGSQYAGMGKRLYDGLSVFRHQLQHLDRLVRIQGFPSIISLFIADSSLCLSDFQPVVVQLASTCMQIALARMWISWGMKPTAVVGHSLGEYAALNIAGVLSDADTIYLVGRRAQCLQALCESGSHAMLAVIASESEIEATLQMPFEVSCVNGPKETVIAGTLAQVTRMRHILLDKGIRSTLLNTPFAFHTSQIDPIRAQLVADAHRVTFNTPKIPVLSSLLGTVVESDGVFNAEYIGRQARETVQVMQALHAGTDAGIIDDKTYGIEFGPHPVVAGMVKSTLGPAVKVLPTLRRNADAFEVMTETLSAFYNAGASINWDEYFCDIPYAQTVIPLPAYNWDLQSYWIEYKNDFCLYKGDLQPAKEPVDGTPSKAMVMGNVVPELESSTIHRIVSEEVSASTFTITTECDVGRKDLNHVMQGHKVDGIGLSSPSVYGDIGFSLGTYALKRFRSAFLGAIINVSHMDIEKALIGSAKHKQFLRCTAKFDLQKMQATCVFSTHDENGNRMHQHATCRIICVDDSNRARLQSQLPQTKVRFEEMRRNCANGKTFRFNNAMAYNMVSKLAEFDPDYQCVDETVYDNENFEAACTVSFGRMKKGGVFHTHPAALDGLTQSGGFTMNANESTNLEKDVFVNHGWDGFELYETIREDCQYHTHVKMSPAENGQWKGDIVIFTGDRIVGFVQGVCLQGVPRRVLKYILSSSAGPPKATSGSPKSAHAPVPVQEKSQTALNPKSNTLPTGSPGPSAVPAASRHADGGLAQKVIEVIAGQALVDPKTITDDTNFNDIGIDSLLMLMISGSLVEELGITIQPTFFVDNPTVGSVRTHFGNSSQSTCDVVPTPRPITLAPEPSPLAPVLAPVDQFAQQRATTTPKTLTPVKHGPATSAGAVTKALSILSEETGVELASLTDQLELAEVGVDSLLLLIISSRFCEELGLYVQPDQLALECNTVSRIKRYVAERCGLSSVYEEAAPTPVVSTPAPGLSAAPVEIVPVLPQHAIQTRSTQSFNTLLPSSSTLQLARQPLLSQPDTLEEVLKIIAEETGVAISELTDTADFAGAGIDSLLALIISSRLRDELDMDLGPDSALLTMQTIGQLRVLVEGQSCSTIGSSTPDTVPSSCNSDLGRQPGTDVESACPDSELVNNPVPATTSVVLQNNPRVAHRKVLFFFPDGSGSATSYTQLPRISADLVVYGLNSPFLKSGDTMGAVAFDDLVQSYIAEIRRRQLQGPYSFAGWSAGGTLAFRASQLLCEAGEQVANLFLLDAPVPGRLGILPQRFFDSCQAHGFFGEESARPSWLFPHFKGVNLVLNKYDPVPFPFSSSSSSLTSTPRNVHLIWATKGSFQGAQFEKQAGDPADLDFLLEDRTDFTPGGWAKLFPGVGIHVGKAEGESHFTMLSGASAEKISNYIGLVTRASSGFRVNQSR</sequence>
<dbReference type="Gene3D" id="3.40.47.10">
    <property type="match status" value="1"/>
</dbReference>
<dbReference type="SUPFAM" id="SSF52151">
    <property type="entry name" value="FabD/lysophospholipase-like"/>
    <property type="match status" value="1"/>
</dbReference>
<dbReference type="Gene3D" id="1.10.1200.10">
    <property type="entry name" value="ACP-like"/>
    <property type="match status" value="3"/>
</dbReference>
<dbReference type="InterPro" id="IPR016036">
    <property type="entry name" value="Malonyl_transacylase_ACP-bd"/>
</dbReference>
<keyword evidence="2" id="KW-0597">Phosphoprotein</keyword>
<name>A0A2H4SUS8_CORMI</name>
<dbReference type="InterPro" id="IPR049551">
    <property type="entry name" value="PKS_DH_C"/>
</dbReference>
<dbReference type="Gene3D" id="3.30.70.3290">
    <property type="match status" value="1"/>
</dbReference>
<dbReference type="PROSITE" id="PS52019">
    <property type="entry name" value="PKS_MFAS_DH"/>
    <property type="match status" value="1"/>
</dbReference>
<dbReference type="InterPro" id="IPR009081">
    <property type="entry name" value="PP-bd_ACP"/>
</dbReference>
<dbReference type="OrthoDB" id="329835at2759"/>
<dbReference type="Pfam" id="PF22621">
    <property type="entry name" value="CurL-like_PKS_C"/>
    <property type="match status" value="1"/>
</dbReference>
<dbReference type="PANTHER" id="PTHR43775">
    <property type="entry name" value="FATTY ACID SYNTHASE"/>
    <property type="match status" value="1"/>
</dbReference>
<dbReference type="InterPro" id="IPR049900">
    <property type="entry name" value="PKS_mFAS_DH"/>
</dbReference>
<dbReference type="VEuPathDB" id="FungiDB:CCM_01921"/>